<dbReference type="KEGG" id="rmm:ROSMUCSMR3_01290"/>
<feature type="region of interest" description="Disordered" evidence="4">
    <location>
        <begin position="351"/>
        <end position="419"/>
    </location>
</feature>
<feature type="region of interest" description="Disordered" evidence="4">
    <location>
        <begin position="197"/>
        <end position="253"/>
    </location>
</feature>
<evidence type="ECO:0000256" key="2">
    <source>
        <dbReference type="ARBA" id="ARBA00009149"/>
    </source>
</evidence>
<evidence type="ECO:0000256" key="4">
    <source>
        <dbReference type="SAM" id="MobiDB-lite"/>
    </source>
</evidence>
<evidence type="ECO:0000259" key="5">
    <source>
        <dbReference type="Pfam" id="PF02120"/>
    </source>
</evidence>
<gene>
    <name evidence="6" type="ORF">ROSMUCSMR3_01290</name>
</gene>
<feature type="compositionally biased region" description="Low complexity" evidence="4">
    <location>
        <begin position="208"/>
        <end position="253"/>
    </location>
</feature>
<name>A0A1V0RLW6_9RHOB</name>
<feature type="compositionally biased region" description="Gly residues" evidence="4">
    <location>
        <begin position="361"/>
        <end position="373"/>
    </location>
</feature>
<keyword evidence="3" id="KW-1005">Bacterial flagellum biogenesis</keyword>
<dbReference type="Proteomes" id="UP000192273">
    <property type="component" value="Chromosome"/>
</dbReference>
<feature type="region of interest" description="Disordered" evidence="4">
    <location>
        <begin position="104"/>
        <end position="182"/>
    </location>
</feature>
<protein>
    <submittedName>
        <fullName evidence="6">Flagellar hook-length control protein FliK</fullName>
    </submittedName>
</protein>
<dbReference type="InterPro" id="IPR038610">
    <property type="entry name" value="FliK-like_C_sf"/>
</dbReference>
<keyword evidence="6" id="KW-0966">Cell projection</keyword>
<accession>A0A1V0RLW6</accession>
<evidence type="ECO:0000256" key="1">
    <source>
        <dbReference type="ARBA" id="ARBA00003944"/>
    </source>
</evidence>
<dbReference type="RefSeq" id="WP_081506795.1">
    <property type="nucleotide sequence ID" value="NZ_CP020474.1"/>
</dbReference>
<keyword evidence="6" id="KW-0282">Flagellum</keyword>
<proteinExistence type="inferred from homology"/>
<feature type="region of interest" description="Disordered" evidence="4">
    <location>
        <begin position="39"/>
        <end position="91"/>
    </location>
</feature>
<dbReference type="GO" id="GO:0044780">
    <property type="term" value="P:bacterial-type flagellum assembly"/>
    <property type="evidence" value="ECO:0007669"/>
    <property type="project" value="InterPro"/>
</dbReference>
<feature type="domain" description="Flagellar hook-length control protein-like C-terminal" evidence="5">
    <location>
        <begin position="285"/>
        <end position="360"/>
    </location>
</feature>
<comment type="similarity">
    <text evidence="2">Belongs to the FliK family.</text>
</comment>
<dbReference type="GO" id="GO:0009424">
    <property type="term" value="C:bacterial-type flagellum hook"/>
    <property type="evidence" value="ECO:0007669"/>
    <property type="project" value="InterPro"/>
</dbReference>
<keyword evidence="6" id="KW-0969">Cilium</keyword>
<dbReference type="OrthoDB" id="7877113at2"/>
<dbReference type="InterPro" id="IPR021136">
    <property type="entry name" value="Flagellar_hook_control-like_C"/>
</dbReference>
<dbReference type="PRINTS" id="PR01007">
    <property type="entry name" value="FLGHOOKFLIK"/>
</dbReference>
<keyword evidence="7" id="KW-1185">Reference proteome</keyword>
<evidence type="ECO:0000313" key="7">
    <source>
        <dbReference type="Proteomes" id="UP000192273"/>
    </source>
</evidence>
<reference evidence="6 7" key="1">
    <citation type="submission" date="2017-03" db="EMBL/GenBank/DDBJ databases">
        <title>Genome Sequence of Roseovarius mucosus strain SMR3 Isolated from a culture of the Diatom Skeletonema marinoi.</title>
        <authorList>
            <person name="Topel M."/>
            <person name="Pinder M."/>
            <person name="Johansson O.N."/>
            <person name="Kourtchenko O."/>
            <person name="Godhe A."/>
            <person name="Clarke A.K."/>
        </authorList>
    </citation>
    <scope>NUCLEOTIDE SEQUENCE [LARGE SCALE GENOMIC DNA]</scope>
    <source>
        <strain evidence="6 7">SMR3</strain>
    </source>
</reference>
<dbReference type="Pfam" id="PF02120">
    <property type="entry name" value="Flg_hook"/>
    <property type="match status" value="1"/>
</dbReference>
<sequence length="419" mass="41213">MIAPVLTSLPNPAATAPARGATALGQGAGVPNQGFSALLDAAQAPAQPPAQLSTPHLGPITPGPTPAVAAPVPTAPVPTAPMPTPVANPAGVQIADFQPPRITIEAVPPQPDSAPEAQITPEDIPLSEAASAQGATDHLPIATPAPEPGAVPPVAAQVAQAASDPDIADTAEPTESVEPPETAEALPLAASALPIAAPLMPAPPPTAPAGSTTPATAALSADPAPLAPAEPSGAAPMATAEATPMAAPQAALQTAAPAPLTSAPLPQTLDLAAPNWPEQMVQDIQQGISADIDTLTLTLTPERLGPLQIRLETQDGVTHVHIVTESPEAARAMAEAQPRLAEAMARAGLEMGSQSTTTTTGGSGGAAGFGTTGGDANPRGNGQPGTEPGLSQDATAHDDSSSHPLSPRAPARSSIDLIA</sequence>
<feature type="compositionally biased region" description="Low complexity" evidence="4">
    <location>
        <begin position="39"/>
        <end position="52"/>
    </location>
</feature>
<evidence type="ECO:0000256" key="3">
    <source>
        <dbReference type="ARBA" id="ARBA00022795"/>
    </source>
</evidence>
<feature type="compositionally biased region" description="Pro residues" evidence="4">
    <location>
        <begin position="73"/>
        <end position="86"/>
    </location>
</feature>
<dbReference type="CDD" id="cd17470">
    <property type="entry name" value="T3SS_Flik_C"/>
    <property type="match status" value="1"/>
</dbReference>
<organism evidence="6 7">
    <name type="scientific">Roseovarius mucosus</name>
    <dbReference type="NCBI Taxonomy" id="215743"/>
    <lineage>
        <taxon>Bacteria</taxon>
        <taxon>Pseudomonadati</taxon>
        <taxon>Pseudomonadota</taxon>
        <taxon>Alphaproteobacteria</taxon>
        <taxon>Rhodobacterales</taxon>
        <taxon>Roseobacteraceae</taxon>
        <taxon>Roseovarius</taxon>
    </lineage>
</organism>
<comment type="function">
    <text evidence="1">Controls the length of the flagellar hook.</text>
</comment>
<feature type="compositionally biased region" description="Low complexity" evidence="4">
    <location>
        <begin position="152"/>
        <end position="162"/>
    </location>
</feature>
<evidence type="ECO:0000313" key="6">
    <source>
        <dbReference type="EMBL" id="ARE82783.1"/>
    </source>
</evidence>
<dbReference type="InterPro" id="IPR001635">
    <property type="entry name" value="Flag_hook_Flik"/>
</dbReference>
<dbReference type="Gene3D" id="3.30.750.140">
    <property type="match status" value="1"/>
</dbReference>
<dbReference type="EMBL" id="CP020474">
    <property type="protein sequence ID" value="ARE82783.1"/>
    <property type="molecule type" value="Genomic_DNA"/>
</dbReference>
<dbReference type="AlphaFoldDB" id="A0A1V0RLW6"/>